<keyword evidence="2" id="KW-0732">Signal</keyword>
<sequence length="251" mass="27985">MKFSTILLNGFFLAGVLARTAPNPLAIQNPRSLNPAHHDRSGARSQANLTPDINPKKDCRKKHPKSKSSLSRNRIGLDLFQPRRVQSCEKERWYCETDEKCTYCNGICKMIEEDYGICVDKPKPPSCGDTVQYCTSINECVDCDGICKFEKDYDEVGMCVDKPPSCSDEETYCKSYLDCESCNGECKLQGEGDDELGVCVDRKDKPETPSCSDTKQHCTDVSQCWDCGGICDVQHGEEYGVCVDGPEKQKA</sequence>
<evidence type="ECO:0000313" key="4">
    <source>
        <dbReference type="Proteomes" id="UP001365542"/>
    </source>
</evidence>
<dbReference type="AlphaFoldDB" id="A0AAV9XGG5"/>
<feature type="chain" id="PRO_5043564311" evidence="2">
    <location>
        <begin position="19"/>
        <end position="251"/>
    </location>
</feature>
<organism evidence="3 4">
    <name type="scientific">Orbilia ellipsospora</name>
    <dbReference type="NCBI Taxonomy" id="2528407"/>
    <lineage>
        <taxon>Eukaryota</taxon>
        <taxon>Fungi</taxon>
        <taxon>Dikarya</taxon>
        <taxon>Ascomycota</taxon>
        <taxon>Pezizomycotina</taxon>
        <taxon>Orbiliomycetes</taxon>
        <taxon>Orbiliales</taxon>
        <taxon>Orbiliaceae</taxon>
        <taxon>Orbilia</taxon>
    </lineage>
</organism>
<evidence type="ECO:0000256" key="2">
    <source>
        <dbReference type="SAM" id="SignalP"/>
    </source>
</evidence>
<accession>A0AAV9XGG5</accession>
<name>A0AAV9XGG5_9PEZI</name>
<keyword evidence="4" id="KW-1185">Reference proteome</keyword>
<proteinExistence type="predicted"/>
<gene>
    <name evidence="3" type="ORF">TWF694_008094</name>
</gene>
<dbReference type="EMBL" id="JAVHJO010000004">
    <property type="protein sequence ID" value="KAK6540702.1"/>
    <property type="molecule type" value="Genomic_DNA"/>
</dbReference>
<feature type="signal peptide" evidence="2">
    <location>
        <begin position="1"/>
        <end position="18"/>
    </location>
</feature>
<reference evidence="3 4" key="1">
    <citation type="submission" date="2019-10" db="EMBL/GenBank/DDBJ databases">
        <authorList>
            <person name="Palmer J.M."/>
        </authorList>
    </citation>
    <scope>NUCLEOTIDE SEQUENCE [LARGE SCALE GENOMIC DNA]</scope>
    <source>
        <strain evidence="3 4">TWF694</strain>
    </source>
</reference>
<comment type="caution">
    <text evidence="3">The sequence shown here is derived from an EMBL/GenBank/DDBJ whole genome shotgun (WGS) entry which is preliminary data.</text>
</comment>
<protein>
    <submittedName>
        <fullName evidence="3">Uncharacterized protein</fullName>
    </submittedName>
</protein>
<evidence type="ECO:0000256" key="1">
    <source>
        <dbReference type="SAM" id="MobiDB-lite"/>
    </source>
</evidence>
<dbReference type="Proteomes" id="UP001365542">
    <property type="component" value="Unassembled WGS sequence"/>
</dbReference>
<feature type="region of interest" description="Disordered" evidence="1">
    <location>
        <begin position="28"/>
        <end position="70"/>
    </location>
</feature>
<evidence type="ECO:0000313" key="3">
    <source>
        <dbReference type="EMBL" id="KAK6540702.1"/>
    </source>
</evidence>